<organism evidence="1 2">
    <name type="scientific">Vaccinium darrowii</name>
    <dbReference type="NCBI Taxonomy" id="229202"/>
    <lineage>
        <taxon>Eukaryota</taxon>
        <taxon>Viridiplantae</taxon>
        <taxon>Streptophyta</taxon>
        <taxon>Embryophyta</taxon>
        <taxon>Tracheophyta</taxon>
        <taxon>Spermatophyta</taxon>
        <taxon>Magnoliopsida</taxon>
        <taxon>eudicotyledons</taxon>
        <taxon>Gunneridae</taxon>
        <taxon>Pentapetalae</taxon>
        <taxon>asterids</taxon>
        <taxon>Ericales</taxon>
        <taxon>Ericaceae</taxon>
        <taxon>Vaccinioideae</taxon>
        <taxon>Vaccinieae</taxon>
        <taxon>Vaccinium</taxon>
    </lineage>
</organism>
<proteinExistence type="predicted"/>
<keyword evidence="2" id="KW-1185">Reference proteome</keyword>
<dbReference type="Proteomes" id="UP000828048">
    <property type="component" value="Chromosome 5"/>
</dbReference>
<accession>A0ACB7XXE0</accession>
<dbReference type="EMBL" id="CM037155">
    <property type="protein sequence ID" value="KAH7845911.1"/>
    <property type="molecule type" value="Genomic_DNA"/>
</dbReference>
<reference evidence="1 2" key="1">
    <citation type="journal article" date="2021" name="Hortic Res">
        <title>High-quality reference genome and annotation aids understanding of berry development for evergreen blueberry (Vaccinium darrowii).</title>
        <authorList>
            <person name="Yu J."/>
            <person name="Hulse-Kemp A.M."/>
            <person name="Babiker E."/>
            <person name="Staton M."/>
        </authorList>
    </citation>
    <scope>NUCLEOTIDE SEQUENCE [LARGE SCALE GENOMIC DNA]</scope>
    <source>
        <strain evidence="2">cv. NJ 8807/NJ 8810</strain>
        <tissue evidence="1">Young leaf</tissue>
    </source>
</reference>
<evidence type="ECO:0000313" key="1">
    <source>
        <dbReference type="EMBL" id="KAH7845911.1"/>
    </source>
</evidence>
<evidence type="ECO:0000313" key="2">
    <source>
        <dbReference type="Proteomes" id="UP000828048"/>
    </source>
</evidence>
<gene>
    <name evidence="1" type="ORF">Vadar_007341</name>
</gene>
<sequence length="411" mass="46966">MARLPEDVSTEILSRLPLKSLLRFKSACKTWRDLIQNPNFISLHHNRSTKNDDCLLVKRFLSDDIRDSVFSLVSDEKAPVCDLVDLFSATGANVWDLDLLGSCNGVVCIASKSASNCKSTITLCNPSMREIRLVPQPCYHTRPWTVLGFGFDSNANDYKVVRITTVYEFDIKPYEFLDPYAYDTGVIAPNIMPVDVKVEIYNMSSDCWREIDTVVPRDFQCSPHPNFCASLNGVSYWLAYNYGYPCRKAIIGFRMSEELFEQIPLPQEIPLPSWFNLNLFALSGSLAFVFIPNVWVSYRMSEASVFDIWVMDGYGVEGSWNKKYTIGPLFDGHLYPLLCRKNGELLLLRCRDKRMVSYDPITGILMEYQGIRSAYCVWGLQVLPYTESLVSVKRRIDRDSFPSIQSPLKQI</sequence>
<protein>
    <submittedName>
        <fullName evidence="1">Uncharacterized protein</fullName>
    </submittedName>
</protein>
<name>A0ACB7XXE0_9ERIC</name>
<comment type="caution">
    <text evidence="1">The sequence shown here is derived from an EMBL/GenBank/DDBJ whole genome shotgun (WGS) entry which is preliminary data.</text>
</comment>